<dbReference type="Pfam" id="PF04020">
    <property type="entry name" value="Phage_holin_4_2"/>
    <property type="match status" value="1"/>
</dbReference>
<evidence type="ECO:0000313" key="2">
    <source>
        <dbReference type="EMBL" id="OGD84561.1"/>
    </source>
</evidence>
<evidence type="ECO:0000256" key="1">
    <source>
        <dbReference type="SAM" id="Phobius"/>
    </source>
</evidence>
<evidence type="ECO:0008006" key="4">
    <source>
        <dbReference type="Google" id="ProtNLM"/>
    </source>
</evidence>
<keyword evidence="1" id="KW-1133">Transmembrane helix</keyword>
<keyword evidence="1" id="KW-0812">Transmembrane</keyword>
<feature type="transmembrane region" description="Helical" evidence="1">
    <location>
        <begin position="28"/>
        <end position="46"/>
    </location>
</feature>
<feature type="transmembrane region" description="Helical" evidence="1">
    <location>
        <begin position="58"/>
        <end position="82"/>
    </location>
</feature>
<dbReference type="Proteomes" id="UP000179252">
    <property type="component" value="Unassembled WGS sequence"/>
</dbReference>
<protein>
    <recommendedName>
        <fullName evidence="4">Phage holin family protein</fullName>
    </recommendedName>
</protein>
<keyword evidence="1" id="KW-0472">Membrane</keyword>
<dbReference type="InterPro" id="IPR007165">
    <property type="entry name" value="Phage_holin_4_2"/>
</dbReference>
<organism evidence="2 3">
    <name type="scientific">Candidatus Curtissbacteria bacterium RBG_13_40_7</name>
    <dbReference type="NCBI Taxonomy" id="1797706"/>
    <lineage>
        <taxon>Bacteria</taxon>
        <taxon>Candidatus Curtissiibacteriota</taxon>
    </lineage>
</organism>
<dbReference type="EMBL" id="MFAU01000018">
    <property type="protein sequence ID" value="OGD84561.1"/>
    <property type="molecule type" value="Genomic_DNA"/>
</dbReference>
<gene>
    <name evidence="2" type="ORF">A2165_02535</name>
</gene>
<name>A0A1F5FY86_9BACT</name>
<reference evidence="2 3" key="1">
    <citation type="journal article" date="2016" name="Nat. Commun.">
        <title>Thousands of microbial genomes shed light on interconnected biogeochemical processes in an aquifer system.</title>
        <authorList>
            <person name="Anantharaman K."/>
            <person name="Brown C.T."/>
            <person name="Hug L.A."/>
            <person name="Sharon I."/>
            <person name="Castelle C.J."/>
            <person name="Probst A.J."/>
            <person name="Thomas B.C."/>
            <person name="Singh A."/>
            <person name="Wilkins M.J."/>
            <person name="Karaoz U."/>
            <person name="Brodie E.L."/>
            <person name="Williams K.H."/>
            <person name="Hubbard S.S."/>
            <person name="Banfield J.F."/>
        </authorList>
    </citation>
    <scope>NUCLEOTIDE SEQUENCE [LARGE SCALE GENOMIC DNA]</scope>
</reference>
<proteinExistence type="predicted"/>
<dbReference type="AlphaFoldDB" id="A0A1F5FY86"/>
<dbReference type="PANTHER" id="PTHR37309:SF1">
    <property type="entry name" value="SLR0284 PROTEIN"/>
    <property type="match status" value="1"/>
</dbReference>
<dbReference type="PANTHER" id="PTHR37309">
    <property type="entry name" value="SLR0284 PROTEIN"/>
    <property type="match status" value="1"/>
</dbReference>
<accession>A0A1F5FY86</accession>
<comment type="caution">
    <text evidence="2">The sequence shown here is derived from an EMBL/GenBank/DDBJ whole genome shotgun (WGS) entry which is preliminary data.</text>
</comment>
<feature type="transmembrane region" description="Helical" evidence="1">
    <location>
        <begin position="88"/>
        <end position="106"/>
    </location>
</feature>
<evidence type="ECO:0000313" key="3">
    <source>
        <dbReference type="Proteomes" id="UP000179252"/>
    </source>
</evidence>
<sequence>MQFLINILVTAVIVFATAYLIPGFEVQSFWAAVVVALVLAVLNAFVKPILTILTLPITILTLGLFSLIISAIILLLTAWLVPGFSIEPYWMALPAAIVITVFSAIASKFK</sequence>